<evidence type="ECO:0000256" key="1">
    <source>
        <dbReference type="ARBA" id="ARBA00004127"/>
    </source>
</evidence>
<feature type="transmembrane region" description="Helical" evidence="7">
    <location>
        <begin position="228"/>
        <end position="249"/>
    </location>
</feature>
<keyword evidence="3 7" id="KW-0812">Transmembrane</keyword>
<dbReference type="InParanoid" id="G0VEQ3"/>
<dbReference type="eggNOG" id="KOG3145">
    <property type="taxonomic scope" value="Eukaryota"/>
</dbReference>
<dbReference type="EMBL" id="HE576755">
    <property type="protein sequence ID" value="CCC70044.1"/>
    <property type="molecule type" value="Genomic_DNA"/>
</dbReference>
<feature type="transmembrane region" description="Helical" evidence="7">
    <location>
        <begin position="184"/>
        <end position="208"/>
    </location>
</feature>
<dbReference type="NCBIfam" id="TIGR00951">
    <property type="entry name" value="2A43"/>
    <property type="match status" value="1"/>
</dbReference>
<accession>G0VEQ3</accession>
<keyword evidence="9" id="KW-1185">Reference proteome</keyword>
<evidence type="ECO:0000256" key="3">
    <source>
        <dbReference type="ARBA" id="ARBA00022692"/>
    </source>
</evidence>
<evidence type="ECO:0000256" key="7">
    <source>
        <dbReference type="SAM" id="Phobius"/>
    </source>
</evidence>
<dbReference type="Pfam" id="PF04193">
    <property type="entry name" value="PQ-loop"/>
    <property type="match status" value="2"/>
</dbReference>
<evidence type="ECO:0000313" key="9">
    <source>
        <dbReference type="Proteomes" id="UP000001640"/>
    </source>
</evidence>
<dbReference type="GO" id="GO:0005774">
    <property type="term" value="C:vacuolar membrane"/>
    <property type="evidence" value="ECO:0007669"/>
    <property type="project" value="TreeGrafter"/>
</dbReference>
<evidence type="ECO:0000256" key="2">
    <source>
        <dbReference type="ARBA" id="ARBA00022448"/>
    </source>
</evidence>
<protein>
    <submittedName>
        <fullName evidence="8">Uncharacterized protein</fullName>
    </submittedName>
</protein>
<dbReference type="Proteomes" id="UP000001640">
    <property type="component" value="Chromosome 4"/>
</dbReference>
<proteinExistence type="predicted"/>
<feature type="transmembrane region" description="Helical" evidence="7">
    <location>
        <begin position="12"/>
        <end position="29"/>
    </location>
</feature>
<dbReference type="InterPro" id="IPR006603">
    <property type="entry name" value="PQ-loop_rpt"/>
</dbReference>
<reference key="2">
    <citation type="submission" date="2011-08" db="EMBL/GenBank/DDBJ databases">
        <title>Genome sequence of Naumovozyma castellii.</title>
        <authorList>
            <person name="Gordon J.L."/>
            <person name="Armisen D."/>
            <person name="Proux-Wera E."/>
            <person name="OhEigeartaigh S.S."/>
            <person name="Byrne K.P."/>
            <person name="Wolfe K.H."/>
        </authorList>
    </citation>
    <scope>NUCLEOTIDE SEQUENCE</scope>
    <source>
        <strain>Type strain:CBS 4309</strain>
    </source>
</reference>
<keyword evidence="5 7" id="KW-1133">Transmembrane helix</keyword>
<sequence>MPLTIDGLLGTVYVTAWSVSMYPPIITNCRLRSSKGISFDFIMLNSVGYFYLVCSLFLQYFFWDDLEAVGEKLVEKPKVSGFDLWYCMHGFVLNLVLWSQVRYPAQLWHFDYSTTYRKMKPGYSRLLCGSLACFALMTVNFIYGGPWDNKRMLQYCNQLFLLKISMSLVKYIPQVVYNFDRKTMVGFAIQGVFLDVTGGVASLGQLFYQLARDKDGLSLDILLTNFGKIGLGLVTLVFNFIFISQWFIYDYSKRKSIPLPLSKETDQLKG</sequence>
<dbReference type="FunCoup" id="G0VEQ3">
    <property type="interactions" value="228"/>
</dbReference>
<evidence type="ECO:0000313" key="8">
    <source>
        <dbReference type="EMBL" id="CCC70044.1"/>
    </source>
</evidence>
<dbReference type="PANTHER" id="PTHR13131">
    <property type="entry name" value="CYSTINOSIN"/>
    <property type="match status" value="1"/>
</dbReference>
<dbReference type="PANTHER" id="PTHR13131:SF5">
    <property type="entry name" value="CYSTINOSIN"/>
    <property type="match status" value="1"/>
</dbReference>
<keyword evidence="2" id="KW-0813">Transport</keyword>
<dbReference type="KEGG" id="ncs:NCAS_0D04630"/>
<gene>
    <name evidence="8" type="primary">NCAS0D04630</name>
    <name evidence="8" type="ordered locus">NCAS_0D04630</name>
</gene>
<dbReference type="GO" id="GO:0015184">
    <property type="term" value="F:L-cystine transmembrane transporter activity"/>
    <property type="evidence" value="ECO:0007669"/>
    <property type="project" value="EnsemblFungi"/>
</dbReference>
<keyword evidence="4" id="KW-0677">Repeat</keyword>
<dbReference type="HOGENOM" id="CLU_046327_0_0_1"/>
<feature type="transmembrane region" description="Helical" evidence="7">
    <location>
        <begin position="122"/>
        <end position="143"/>
    </location>
</feature>
<evidence type="ECO:0000256" key="6">
    <source>
        <dbReference type="ARBA" id="ARBA00023136"/>
    </source>
</evidence>
<feature type="transmembrane region" description="Helical" evidence="7">
    <location>
        <begin position="41"/>
        <end position="63"/>
    </location>
</feature>
<name>G0VEQ3_NAUCA</name>
<dbReference type="RefSeq" id="XP_003676405.1">
    <property type="nucleotide sequence ID" value="XM_003676357.1"/>
</dbReference>
<dbReference type="SMART" id="SM00679">
    <property type="entry name" value="CTNS"/>
    <property type="match status" value="2"/>
</dbReference>
<dbReference type="OrthoDB" id="75720at2759"/>
<dbReference type="GO" id="GO:0000324">
    <property type="term" value="C:fungal-type vacuole"/>
    <property type="evidence" value="ECO:0007669"/>
    <property type="project" value="EnsemblFungi"/>
</dbReference>
<dbReference type="GO" id="GO:0005886">
    <property type="term" value="C:plasma membrane"/>
    <property type="evidence" value="ECO:0007669"/>
    <property type="project" value="EnsemblFungi"/>
</dbReference>
<evidence type="ECO:0000256" key="4">
    <source>
        <dbReference type="ARBA" id="ARBA00022737"/>
    </source>
</evidence>
<organism evidence="8 9">
    <name type="scientific">Naumovozyma castellii</name>
    <name type="common">Yeast</name>
    <name type="synonym">Saccharomyces castellii</name>
    <dbReference type="NCBI Taxonomy" id="27288"/>
    <lineage>
        <taxon>Eukaryota</taxon>
        <taxon>Fungi</taxon>
        <taxon>Dikarya</taxon>
        <taxon>Ascomycota</taxon>
        <taxon>Saccharomycotina</taxon>
        <taxon>Saccharomycetes</taxon>
        <taxon>Saccharomycetales</taxon>
        <taxon>Saccharomycetaceae</taxon>
        <taxon>Naumovozyma</taxon>
    </lineage>
</organism>
<dbReference type="InterPro" id="IPR005282">
    <property type="entry name" value="LC_transporter"/>
</dbReference>
<dbReference type="AlphaFoldDB" id="G0VEQ3"/>
<reference evidence="8 9" key="1">
    <citation type="journal article" date="2011" name="Proc. Natl. Acad. Sci. U.S.A.">
        <title>Evolutionary erosion of yeast sex chromosomes by mating-type switching accidents.</title>
        <authorList>
            <person name="Gordon J.L."/>
            <person name="Armisen D."/>
            <person name="Proux-Wera E."/>
            <person name="Oheigeartaigh S.S."/>
            <person name="Byrne K.P."/>
            <person name="Wolfe K.H."/>
        </authorList>
    </citation>
    <scope>NUCLEOTIDE SEQUENCE [LARGE SCALE GENOMIC DNA]</scope>
    <source>
        <strain evidence="9">ATCC 76901 / BCRC 22586 / CBS 4309 / NBRC 1992 / NRRL Y-12630</strain>
    </source>
</reference>
<feature type="transmembrane region" description="Helical" evidence="7">
    <location>
        <begin position="83"/>
        <end position="101"/>
    </location>
</feature>
<dbReference type="GO" id="GO:0005768">
    <property type="term" value="C:endosome"/>
    <property type="evidence" value="ECO:0007669"/>
    <property type="project" value="EnsemblFungi"/>
</dbReference>
<dbReference type="OMA" id="LAFAYHG"/>
<dbReference type="STRING" id="1064592.G0VEQ3"/>
<evidence type="ECO:0000256" key="5">
    <source>
        <dbReference type="ARBA" id="ARBA00022989"/>
    </source>
</evidence>
<comment type="subcellular location">
    <subcellularLocation>
        <location evidence="1">Endomembrane system</location>
        <topology evidence="1">Multi-pass membrane protein</topology>
    </subcellularLocation>
</comment>
<keyword evidence="6 7" id="KW-0472">Membrane</keyword>
<dbReference type="GeneID" id="96903650"/>